<protein>
    <submittedName>
        <fullName evidence="2">Uncharacterized protein</fullName>
    </submittedName>
</protein>
<name>A0A2X8BXE9_ECOLX</name>
<feature type="compositionally biased region" description="Polar residues" evidence="1">
    <location>
        <begin position="17"/>
        <end position="29"/>
    </location>
</feature>
<dbReference type="Proteomes" id="UP000254428">
    <property type="component" value="Unassembled WGS sequence"/>
</dbReference>
<dbReference type="EMBL" id="UGBT01000002">
    <property type="protein sequence ID" value="STH73606.1"/>
    <property type="molecule type" value="Genomic_DNA"/>
</dbReference>
<feature type="region of interest" description="Disordered" evidence="1">
    <location>
        <begin position="1"/>
        <end position="29"/>
    </location>
</feature>
<gene>
    <name evidence="2" type="ORF">NCTC11341_05322</name>
</gene>
<dbReference type="AlphaFoldDB" id="A0A2X8BXE9"/>
<organism evidence="2 3">
    <name type="scientific">Escherichia coli</name>
    <dbReference type="NCBI Taxonomy" id="562"/>
    <lineage>
        <taxon>Bacteria</taxon>
        <taxon>Pseudomonadati</taxon>
        <taxon>Pseudomonadota</taxon>
        <taxon>Gammaproteobacteria</taxon>
        <taxon>Enterobacterales</taxon>
        <taxon>Enterobacteriaceae</taxon>
        <taxon>Escherichia</taxon>
    </lineage>
</organism>
<feature type="compositionally biased region" description="Basic and acidic residues" evidence="1">
    <location>
        <begin position="1"/>
        <end position="10"/>
    </location>
</feature>
<dbReference type="RefSeq" id="WP_021526008.1">
    <property type="nucleotide sequence ID" value="NZ_BAAFJY010000001.1"/>
</dbReference>
<accession>A0A2X8BXE9</accession>
<sequence length="119" mass="13659">MAEQEQHTVSDDEQNPDFETNQKDTPVNNQDKFFGITGFMLVGNLMIKLIENGVINMHDAYDIIRNTQASYKNRKTFEELDFEADEYVDLLLNKLWASRQDIVNAGNLSSEHTDTDAVE</sequence>
<proteinExistence type="predicted"/>
<evidence type="ECO:0000313" key="2">
    <source>
        <dbReference type="EMBL" id="STH73606.1"/>
    </source>
</evidence>
<evidence type="ECO:0000313" key="3">
    <source>
        <dbReference type="Proteomes" id="UP000254428"/>
    </source>
</evidence>
<evidence type="ECO:0000256" key="1">
    <source>
        <dbReference type="SAM" id="MobiDB-lite"/>
    </source>
</evidence>
<reference evidence="2 3" key="1">
    <citation type="submission" date="2018-06" db="EMBL/GenBank/DDBJ databases">
        <authorList>
            <consortium name="Pathogen Informatics"/>
            <person name="Doyle S."/>
        </authorList>
    </citation>
    <scope>NUCLEOTIDE SEQUENCE [LARGE SCALE GENOMIC DNA]</scope>
    <source>
        <strain evidence="2 3">NCTC11341</strain>
    </source>
</reference>